<evidence type="ECO:0000256" key="1">
    <source>
        <dbReference type="SAM" id="MobiDB-lite"/>
    </source>
</evidence>
<dbReference type="Proteomes" id="UP000287651">
    <property type="component" value="Unassembled WGS sequence"/>
</dbReference>
<evidence type="ECO:0000313" key="2">
    <source>
        <dbReference type="EMBL" id="RRT80073.1"/>
    </source>
</evidence>
<dbReference type="AlphaFoldDB" id="A0A427AV07"/>
<feature type="region of interest" description="Disordered" evidence="1">
    <location>
        <begin position="1"/>
        <end position="44"/>
    </location>
</feature>
<evidence type="ECO:0000313" key="3">
    <source>
        <dbReference type="Proteomes" id="UP000287651"/>
    </source>
</evidence>
<dbReference type="EMBL" id="AMZH03001240">
    <property type="protein sequence ID" value="RRT80073.1"/>
    <property type="molecule type" value="Genomic_DNA"/>
</dbReference>
<reference evidence="2 3" key="1">
    <citation type="journal article" date="2014" name="Agronomy (Basel)">
        <title>A Draft Genome Sequence for Ensete ventricosum, the Drought-Tolerant Tree Against Hunger.</title>
        <authorList>
            <person name="Harrison J."/>
            <person name="Moore K.A."/>
            <person name="Paszkiewicz K."/>
            <person name="Jones T."/>
            <person name="Grant M."/>
            <person name="Ambacheew D."/>
            <person name="Muzemil S."/>
            <person name="Studholme D.J."/>
        </authorList>
    </citation>
    <scope>NUCLEOTIDE SEQUENCE [LARGE SCALE GENOMIC DNA]</scope>
</reference>
<comment type="caution">
    <text evidence="2">The sequence shown here is derived from an EMBL/GenBank/DDBJ whole genome shotgun (WGS) entry which is preliminary data.</text>
</comment>
<sequence>MACCRHAWSGAPPWPPESLDSSSSHSTLWIHSSPQSHPQRQQHSQLLFSMERCSEDRQSLIPPSCHFKALSLFRRFGLRGGVASVLSPRRSMSFVLTQLVAPCVTQDGGELSRLECYR</sequence>
<organism evidence="2 3">
    <name type="scientific">Ensete ventricosum</name>
    <name type="common">Abyssinian banana</name>
    <name type="synonym">Musa ensete</name>
    <dbReference type="NCBI Taxonomy" id="4639"/>
    <lineage>
        <taxon>Eukaryota</taxon>
        <taxon>Viridiplantae</taxon>
        <taxon>Streptophyta</taxon>
        <taxon>Embryophyta</taxon>
        <taxon>Tracheophyta</taxon>
        <taxon>Spermatophyta</taxon>
        <taxon>Magnoliopsida</taxon>
        <taxon>Liliopsida</taxon>
        <taxon>Zingiberales</taxon>
        <taxon>Musaceae</taxon>
        <taxon>Ensete</taxon>
    </lineage>
</organism>
<proteinExistence type="predicted"/>
<protein>
    <submittedName>
        <fullName evidence="2">Uncharacterized protein</fullName>
    </submittedName>
</protein>
<gene>
    <name evidence="2" type="ORF">B296_00024394</name>
</gene>
<name>A0A427AV07_ENSVE</name>
<accession>A0A427AV07</accession>
<feature type="compositionally biased region" description="Low complexity" evidence="1">
    <location>
        <begin position="17"/>
        <end position="44"/>
    </location>
</feature>